<accession>A0ABM4V502</accession>
<keyword evidence="2" id="KW-0647">Proteasome</keyword>
<sequence>MANRNYIFSWIGITMCLRCFGWYRFDMSLEAAAGLARPAVYHATFRDGAGGDGVGGPNEWKKLSGEAMMLENFTAHIILSSKR</sequence>
<name>A0ABM4V502_COFAR</name>
<reference evidence="2" key="1">
    <citation type="submission" date="2025-08" db="UniProtKB">
        <authorList>
            <consortium name="RefSeq"/>
        </authorList>
    </citation>
    <scope>IDENTIFICATION</scope>
    <source>
        <tissue evidence="2">Leaves</tissue>
    </source>
</reference>
<dbReference type="GeneID" id="113701164"/>
<gene>
    <name evidence="2" type="primary">LOC113701164</name>
</gene>
<evidence type="ECO:0000313" key="1">
    <source>
        <dbReference type="Proteomes" id="UP001652660"/>
    </source>
</evidence>
<organism evidence="1 2">
    <name type="scientific">Coffea arabica</name>
    <name type="common">Arabian coffee</name>
    <dbReference type="NCBI Taxonomy" id="13443"/>
    <lineage>
        <taxon>Eukaryota</taxon>
        <taxon>Viridiplantae</taxon>
        <taxon>Streptophyta</taxon>
        <taxon>Embryophyta</taxon>
        <taxon>Tracheophyta</taxon>
        <taxon>Spermatophyta</taxon>
        <taxon>Magnoliopsida</taxon>
        <taxon>eudicotyledons</taxon>
        <taxon>Gunneridae</taxon>
        <taxon>Pentapetalae</taxon>
        <taxon>asterids</taxon>
        <taxon>lamiids</taxon>
        <taxon>Gentianales</taxon>
        <taxon>Rubiaceae</taxon>
        <taxon>Ixoroideae</taxon>
        <taxon>Gardenieae complex</taxon>
        <taxon>Bertiereae - Coffeeae clade</taxon>
        <taxon>Coffeeae</taxon>
        <taxon>Coffea</taxon>
    </lineage>
</organism>
<dbReference type="RefSeq" id="XP_071914610.1">
    <property type="nucleotide sequence ID" value="XM_072058509.1"/>
</dbReference>
<dbReference type="GO" id="GO:0000502">
    <property type="term" value="C:proteasome complex"/>
    <property type="evidence" value="ECO:0007669"/>
    <property type="project" value="UniProtKB-KW"/>
</dbReference>
<dbReference type="Proteomes" id="UP001652660">
    <property type="component" value="Chromosome 7e"/>
</dbReference>
<proteinExistence type="predicted"/>
<evidence type="ECO:0000313" key="2">
    <source>
        <dbReference type="RefSeq" id="XP_071914610.1"/>
    </source>
</evidence>
<protein>
    <submittedName>
        <fullName evidence="2">Proteasome subunit beta type-5-B</fullName>
    </submittedName>
</protein>
<keyword evidence="1" id="KW-1185">Reference proteome</keyword>